<keyword evidence="1" id="KW-0548">Nucleotidyltransferase</keyword>
<gene>
    <name evidence="1" type="primary">MIP1_2</name>
    <name evidence="1" type="ORF">DSO57_1012448</name>
</gene>
<keyword evidence="2" id="KW-1185">Reference proteome</keyword>
<reference evidence="1" key="1">
    <citation type="submission" date="2022-04" db="EMBL/GenBank/DDBJ databases">
        <title>Genome of the entomopathogenic fungus Entomophthora muscae.</title>
        <authorList>
            <person name="Elya C."/>
            <person name="Lovett B.R."/>
            <person name="Lee E."/>
            <person name="Macias A.M."/>
            <person name="Hajek A.E."/>
            <person name="De Bivort B.L."/>
            <person name="Kasson M.T."/>
            <person name="De Fine Licht H.H."/>
            <person name="Stajich J.E."/>
        </authorList>
    </citation>
    <scope>NUCLEOTIDE SEQUENCE</scope>
    <source>
        <strain evidence="1">Berkeley</strain>
    </source>
</reference>
<dbReference type="EC" id="2.7.7.7" evidence="1"/>
<proteinExistence type="predicted"/>
<comment type="caution">
    <text evidence="1">The sequence shown here is derived from an EMBL/GenBank/DDBJ whole genome shotgun (WGS) entry which is preliminary data.</text>
</comment>
<protein>
    <submittedName>
        <fullName evidence="1">DNA-directed DNA polymerase gamma mip1</fullName>
        <ecNumber evidence="1">2.7.7.7</ecNumber>
    </submittedName>
</protein>
<evidence type="ECO:0000313" key="1">
    <source>
        <dbReference type="EMBL" id="KAJ9058420.1"/>
    </source>
</evidence>
<name>A0ACC2S7Z5_9FUNG</name>
<evidence type="ECO:0000313" key="2">
    <source>
        <dbReference type="Proteomes" id="UP001165960"/>
    </source>
</evidence>
<keyword evidence="1" id="KW-0808">Transferase</keyword>
<dbReference type="EMBL" id="QTSX02005724">
    <property type="protein sequence ID" value="KAJ9058420.1"/>
    <property type="molecule type" value="Genomic_DNA"/>
</dbReference>
<organism evidence="1 2">
    <name type="scientific">Entomophthora muscae</name>
    <dbReference type="NCBI Taxonomy" id="34485"/>
    <lineage>
        <taxon>Eukaryota</taxon>
        <taxon>Fungi</taxon>
        <taxon>Fungi incertae sedis</taxon>
        <taxon>Zoopagomycota</taxon>
        <taxon>Entomophthoromycotina</taxon>
        <taxon>Entomophthoromycetes</taxon>
        <taxon>Entomophthorales</taxon>
        <taxon>Entomophthoraceae</taxon>
        <taxon>Entomophthora</taxon>
    </lineage>
</organism>
<accession>A0ACC2S7Z5</accession>
<sequence length="1077" mass="120293">MRSIALSSTARIFKSKGSCYFRPVLRFSSTLLAGKAPVNHAGIQLLEASFRDRVFGGVEYAVSDPVVDNLSIEHLTKQGIYGKQRNEETKPLTFDPPELMGSSIGEHFYNIGLDAAEPYLSMAKELSRSSLPPIPLEWSQISGWTRYGVDGKVSHVAYPADPLLVFDVEVLVQIGHHPVLACAASPQAWYSWTSPGLAQALGGEAVNTWDHLIPLNECDHSIVVAHNASYDRGRVAGEYRLRATNTGFIDTMSLHVAVGGLSSIQRLKWIKYQKALMRNDEACIAKEEETSGFFDVSSINNLAAVAQLYCGVELDKELRNIFITGGVKDVVQDFNQLMTYCAKDVDATHKVYCRVLPQYFDKCPHPASFAGILQMGKGFLPTNECWPSYIDSAESLHQQMLTDIESKLESLAEQALLCPDPMADPWLARLDWTLVPLRMTKPKFLANGQYAKGGEPRPYAKQLLPGKPMWYRNLYNSTTKRIHATIRSRIAPYLLKLKWMGFPIFHSKHHAWTYHVPMDDEFNQNIPAIDFPTDPSDPLYEEFPATSNRRFYRIPHKDGEESRCGNPLAKNYVAALEAGTLSSEYPLARQALEMNAMCAYWISARDRVKSQFVVWQRESELGLPSRGVDSKEGVILPQIATMGTVTRRAVEATWMTASNAKKSRIGSELKAMIRAPAGYKIVGADVDSEELWISSLIGDAQFRHHGASAFGWMTLQGSKSDGTDMHSRTASILGISRGNAKIFNYGRIYGAGIGFAVQLLMQFNPSLSQEQAKERATELYRSTKGQQDRRMRFADRSYWYGGSESFMFNRLEEIANSDDPRTPVLGCAIPNALLPSAVSGGYLTSRINWVVQSSGVDYLHLLLVAMDHLIRKFHIDARFMISVHDEVRYLSAEHDAHRTAMALQVANLWTRSLFAYRLGFSSLPQSVAFFSAVDIDWVLRKEVDLSCVTPSHPTPLAPGSCLTIDQLLELPSHRLKSTSKTNSTLYHHRPASSPQSGPYPEHLVTPNTEQNIDLDFLRAQNASNSRELSKLFRTKQDSTPPPESPPPIRPAPTSVKPQAPPTLAWNSMTNRLRRQPN</sequence>
<dbReference type="Proteomes" id="UP001165960">
    <property type="component" value="Unassembled WGS sequence"/>
</dbReference>
<keyword evidence="1" id="KW-0239">DNA-directed DNA polymerase</keyword>